<dbReference type="Proteomes" id="UP000691718">
    <property type="component" value="Unassembled WGS sequence"/>
</dbReference>
<comment type="caution">
    <text evidence="1">The sequence shown here is derived from an EMBL/GenBank/DDBJ whole genome shotgun (WGS) entry which is preliminary data.</text>
</comment>
<sequence length="66" mass="7577">MIYSVHAVYNKTRYIPYEMSPRRAFKGGDKRHFPILSCKACRSFGYGVLRFKEEGKPSNISSCLSP</sequence>
<gene>
    <name evidence="1" type="ORF">PAPOLLO_LOCUS11354</name>
</gene>
<keyword evidence="2" id="KW-1185">Reference proteome</keyword>
<evidence type="ECO:0000313" key="1">
    <source>
        <dbReference type="EMBL" id="CAG4986894.1"/>
    </source>
</evidence>
<evidence type="ECO:0000313" key="2">
    <source>
        <dbReference type="Proteomes" id="UP000691718"/>
    </source>
</evidence>
<proteinExistence type="predicted"/>
<protein>
    <submittedName>
        <fullName evidence="1">(apollo) hypothetical protein</fullName>
    </submittedName>
</protein>
<name>A0A8S3WWH4_PARAO</name>
<reference evidence="1" key="1">
    <citation type="submission" date="2021-04" db="EMBL/GenBank/DDBJ databases">
        <authorList>
            <person name="Tunstrom K."/>
        </authorList>
    </citation>
    <scope>NUCLEOTIDE SEQUENCE</scope>
</reference>
<accession>A0A8S3WWH4</accession>
<dbReference type="EMBL" id="CAJQZP010000824">
    <property type="protein sequence ID" value="CAG4986894.1"/>
    <property type="molecule type" value="Genomic_DNA"/>
</dbReference>
<organism evidence="1 2">
    <name type="scientific">Parnassius apollo</name>
    <name type="common">Apollo butterfly</name>
    <name type="synonym">Papilio apollo</name>
    <dbReference type="NCBI Taxonomy" id="110799"/>
    <lineage>
        <taxon>Eukaryota</taxon>
        <taxon>Metazoa</taxon>
        <taxon>Ecdysozoa</taxon>
        <taxon>Arthropoda</taxon>
        <taxon>Hexapoda</taxon>
        <taxon>Insecta</taxon>
        <taxon>Pterygota</taxon>
        <taxon>Neoptera</taxon>
        <taxon>Endopterygota</taxon>
        <taxon>Lepidoptera</taxon>
        <taxon>Glossata</taxon>
        <taxon>Ditrysia</taxon>
        <taxon>Papilionoidea</taxon>
        <taxon>Papilionidae</taxon>
        <taxon>Parnassiinae</taxon>
        <taxon>Parnassini</taxon>
        <taxon>Parnassius</taxon>
        <taxon>Parnassius</taxon>
    </lineage>
</organism>
<dbReference type="AlphaFoldDB" id="A0A8S3WWH4"/>